<evidence type="ECO:0000256" key="9">
    <source>
        <dbReference type="RuleBase" id="RU361157"/>
    </source>
</evidence>
<dbReference type="AlphaFoldDB" id="A0A8J3ADG0"/>
<evidence type="ECO:0000256" key="2">
    <source>
        <dbReference type="ARBA" id="ARBA00007783"/>
    </source>
</evidence>
<evidence type="ECO:0000313" key="12">
    <source>
        <dbReference type="Proteomes" id="UP000650511"/>
    </source>
</evidence>
<dbReference type="EMBL" id="BMHA01000005">
    <property type="protein sequence ID" value="GGI05973.1"/>
    <property type="molecule type" value="Genomic_DNA"/>
</dbReference>
<evidence type="ECO:0000256" key="8">
    <source>
        <dbReference type="ARBA" id="ARBA00023136"/>
    </source>
</evidence>
<comment type="subcellular location">
    <subcellularLocation>
        <location evidence="1">Cell inner membrane</location>
        <topology evidence="1">Multi-pass membrane protein</topology>
    </subcellularLocation>
    <subcellularLocation>
        <location evidence="9">Cell membrane</location>
        <topology evidence="9">Multi-pass membrane protein</topology>
    </subcellularLocation>
</comment>
<feature type="transmembrane region" description="Helical" evidence="9">
    <location>
        <begin position="203"/>
        <end position="221"/>
    </location>
</feature>
<dbReference type="InterPro" id="IPR013525">
    <property type="entry name" value="ABC2_TM"/>
</dbReference>
<comment type="similarity">
    <text evidence="2 9">Belongs to the ABC-2 integral membrane protein family.</text>
</comment>
<evidence type="ECO:0000256" key="5">
    <source>
        <dbReference type="ARBA" id="ARBA00022519"/>
    </source>
</evidence>
<evidence type="ECO:0000256" key="3">
    <source>
        <dbReference type="ARBA" id="ARBA00022448"/>
    </source>
</evidence>
<accession>A0A8J3ADG0</accession>
<dbReference type="OrthoDB" id="4186295at2"/>
<gene>
    <name evidence="11" type="ORF">GCM10011354_16780</name>
</gene>
<dbReference type="GO" id="GO:0005886">
    <property type="term" value="C:plasma membrane"/>
    <property type="evidence" value="ECO:0007669"/>
    <property type="project" value="UniProtKB-SubCell"/>
</dbReference>
<dbReference type="Proteomes" id="UP000650511">
    <property type="component" value="Unassembled WGS sequence"/>
</dbReference>
<dbReference type="GO" id="GO:0140359">
    <property type="term" value="F:ABC-type transporter activity"/>
    <property type="evidence" value="ECO:0007669"/>
    <property type="project" value="InterPro"/>
</dbReference>
<comment type="caution">
    <text evidence="11">The sequence shown here is derived from an EMBL/GenBank/DDBJ whole genome shotgun (WGS) entry which is preliminary data.</text>
</comment>
<evidence type="ECO:0000256" key="4">
    <source>
        <dbReference type="ARBA" id="ARBA00022475"/>
    </source>
</evidence>
<organism evidence="11 12">
    <name type="scientific">Egicoccus halophilus</name>
    <dbReference type="NCBI Taxonomy" id="1670830"/>
    <lineage>
        <taxon>Bacteria</taxon>
        <taxon>Bacillati</taxon>
        <taxon>Actinomycetota</taxon>
        <taxon>Nitriliruptoria</taxon>
        <taxon>Egicoccales</taxon>
        <taxon>Egicoccaceae</taxon>
        <taxon>Egicoccus</taxon>
    </lineage>
</organism>
<reference evidence="11" key="1">
    <citation type="journal article" date="2014" name="Int. J. Syst. Evol. Microbiol.">
        <title>Complete genome sequence of Corynebacterium casei LMG S-19264T (=DSM 44701T), isolated from a smear-ripened cheese.</title>
        <authorList>
            <consortium name="US DOE Joint Genome Institute (JGI-PGF)"/>
            <person name="Walter F."/>
            <person name="Albersmeier A."/>
            <person name="Kalinowski J."/>
            <person name="Ruckert C."/>
        </authorList>
    </citation>
    <scope>NUCLEOTIDE SEQUENCE</scope>
    <source>
        <strain evidence="11">CGMCC 1.14988</strain>
    </source>
</reference>
<feature type="transmembrane region" description="Helical" evidence="9">
    <location>
        <begin position="263"/>
        <end position="285"/>
    </location>
</feature>
<keyword evidence="8 9" id="KW-0472">Membrane</keyword>
<dbReference type="RefSeq" id="WP_130648628.1">
    <property type="nucleotide sequence ID" value="NZ_BMHA01000005.1"/>
</dbReference>
<feature type="transmembrane region" description="Helical" evidence="9">
    <location>
        <begin position="166"/>
        <end position="191"/>
    </location>
</feature>
<dbReference type="Pfam" id="PF01061">
    <property type="entry name" value="ABC2_membrane"/>
    <property type="match status" value="1"/>
</dbReference>
<reference evidence="11" key="2">
    <citation type="submission" date="2020-09" db="EMBL/GenBank/DDBJ databases">
        <authorList>
            <person name="Sun Q."/>
            <person name="Zhou Y."/>
        </authorList>
    </citation>
    <scope>NUCLEOTIDE SEQUENCE</scope>
    <source>
        <strain evidence="11">CGMCC 1.14988</strain>
    </source>
</reference>
<keyword evidence="3 9" id="KW-0813">Transport</keyword>
<feature type="transmembrane region" description="Helical" evidence="9">
    <location>
        <begin position="134"/>
        <end position="160"/>
    </location>
</feature>
<dbReference type="InterPro" id="IPR047817">
    <property type="entry name" value="ABC2_TM_bact-type"/>
</dbReference>
<sequence length="295" mass="33113">MAQRTSPPRGLIPLGGKPRARDYLRALWARRQFAVNLATGQLRGEHMDTVLGSLWKLINPILLIGIYYFIFGVLLDAGTANVDPAEDVRPPNYIAFLTVGVMIYGYMQRTISGGASSIVNNVGLLRSLQFPRAILPLSVAIKEAIGFWPSLLVILATMVLTGEGLYLGMLVFPVVFVLMTLFDIGGAMVTARLTDTVRDMRNLLPFVFRLGFYLSGVLYDITRFTDNAPDWRWLEPVFLLNPFYVFISLSREYLMHSHGHFDLTWLWVSALAWTSVALVGGFFFFTSAEKRYGRG</sequence>
<protein>
    <recommendedName>
        <fullName evidence="9">Transport permease protein</fullName>
    </recommendedName>
</protein>
<feature type="transmembrane region" description="Helical" evidence="9">
    <location>
        <begin position="57"/>
        <end position="78"/>
    </location>
</feature>
<feature type="transmembrane region" description="Helical" evidence="9">
    <location>
        <begin position="90"/>
        <end position="107"/>
    </location>
</feature>
<evidence type="ECO:0000256" key="6">
    <source>
        <dbReference type="ARBA" id="ARBA00022692"/>
    </source>
</evidence>
<feature type="domain" description="ABC transmembrane type-2" evidence="10">
    <location>
        <begin position="51"/>
        <end position="288"/>
    </location>
</feature>
<keyword evidence="7 9" id="KW-1133">Transmembrane helix</keyword>
<dbReference type="PROSITE" id="PS51012">
    <property type="entry name" value="ABC_TM2"/>
    <property type="match status" value="1"/>
</dbReference>
<evidence type="ECO:0000313" key="11">
    <source>
        <dbReference type="EMBL" id="GGI05973.1"/>
    </source>
</evidence>
<evidence type="ECO:0000256" key="1">
    <source>
        <dbReference type="ARBA" id="ARBA00004429"/>
    </source>
</evidence>
<keyword evidence="5" id="KW-0997">Cell inner membrane</keyword>
<keyword evidence="4 9" id="KW-1003">Cell membrane</keyword>
<evidence type="ECO:0000259" key="10">
    <source>
        <dbReference type="PROSITE" id="PS51012"/>
    </source>
</evidence>
<keyword evidence="12" id="KW-1185">Reference proteome</keyword>
<evidence type="ECO:0000256" key="7">
    <source>
        <dbReference type="ARBA" id="ARBA00022989"/>
    </source>
</evidence>
<proteinExistence type="inferred from homology"/>
<dbReference type="GO" id="GO:0015920">
    <property type="term" value="P:lipopolysaccharide transport"/>
    <property type="evidence" value="ECO:0007669"/>
    <property type="project" value="TreeGrafter"/>
</dbReference>
<name>A0A8J3ADG0_9ACTN</name>
<dbReference type="PANTHER" id="PTHR30413:SF8">
    <property type="entry name" value="TRANSPORT PERMEASE PROTEIN"/>
    <property type="match status" value="1"/>
</dbReference>
<dbReference type="PANTHER" id="PTHR30413">
    <property type="entry name" value="INNER MEMBRANE TRANSPORT PERMEASE"/>
    <property type="match status" value="1"/>
</dbReference>
<keyword evidence="6 9" id="KW-0812">Transmembrane</keyword>